<evidence type="ECO:0000313" key="1">
    <source>
        <dbReference type="EMBL" id="CAH2234306.1"/>
    </source>
</evidence>
<organism evidence="1 2">
    <name type="scientific">Pararge aegeria aegeria</name>
    <dbReference type="NCBI Taxonomy" id="348720"/>
    <lineage>
        <taxon>Eukaryota</taxon>
        <taxon>Metazoa</taxon>
        <taxon>Ecdysozoa</taxon>
        <taxon>Arthropoda</taxon>
        <taxon>Hexapoda</taxon>
        <taxon>Insecta</taxon>
        <taxon>Pterygota</taxon>
        <taxon>Neoptera</taxon>
        <taxon>Endopterygota</taxon>
        <taxon>Lepidoptera</taxon>
        <taxon>Glossata</taxon>
        <taxon>Ditrysia</taxon>
        <taxon>Papilionoidea</taxon>
        <taxon>Nymphalidae</taxon>
        <taxon>Satyrinae</taxon>
        <taxon>Satyrini</taxon>
        <taxon>Parargina</taxon>
        <taxon>Pararge</taxon>
    </lineage>
</organism>
<accession>A0A8S4RE10</accession>
<dbReference type="EMBL" id="CAKXAJ010025044">
    <property type="protein sequence ID" value="CAH2234306.1"/>
    <property type="molecule type" value="Genomic_DNA"/>
</dbReference>
<dbReference type="AlphaFoldDB" id="A0A8S4RE10"/>
<proteinExistence type="predicted"/>
<name>A0A8S4RE10_9NEOP</name>
<keyword evidence="2" id="KW-1185">Reference proteome</keyword>
<evidence type="ECO:0000313" key="2">
    <source>
        <dbReference type="Proteomes" id="UP000838756"/>
    </source>
</evidence>
<gene>
    <name evidence="1" type="primary">jg15029</name>
    <name evidence="1" type="ORF">PAEG_LOCUS12148</name>
</gene>
<sequence length="70" mass="7844">MVRRGWVSAPPSDLQWRAHWMDPGDPQLWSLGDAHVRPSRYGTGVRAWAVWLLLLECGGRGQPSAGRPTH</sequence>
<protein>
    <submittedName>
        <fullName evidence="1">Jg15029 protein</fullName>
    </submittedName>
</protein>
<comment type="caution">
    <text evidence="1">The sequence shown here is derived from an EMBL/GenBank/DDBJ whole genome shotgun (WGS) entry which is preliminary data.</text>
</comment>
<reference evidence="1" key="1">
    <citation type="submission" date="2022-03" db="EMBL/GenBank/DDBJ databases">
        <authorList>
            <person name="Lindestad O."/>
        </authorList>
    </citation>
    <scope>NUCLEOTIDE SEQUENCE</scope>
</reference>
<dbReference type="Proteomes" id="UP000838756">
    <property type="component" value="Unassembled WGS sequence"/>
</dbReference>